<comment type="subcellular location">
    <subcellularLocation>
        <location evidence="1">Virion</location>
    </subcellularLocation>
</comment>
<dbReference type="InterPro" id="IPR054612">
    <property type="entry name" value="Phage_capsid-like_C"/>
</dbReference>
<comment type="caution">
    <text evidence="3">The sequence shown here is derived from an EMBL/GenBank/DDBJ whole genome shotgun (WGS) entry which is preliminary data.</text>
</comment>
<gene>
    <name evidence="3" type="ORF">BK754_31765</name>
</gene>
<dbReference type="RefSeq" id="WP_086412695.1">
    <property type="nucleotide sequence ID" value="NZ_NFDT01000267.1"/>
</dbReference>
<evidence type="ECO:0000256" key="1">
    <source>
        <dbReference type="ARBA" id="ARBA00004328"/>
    </source>
</evidence>
<dbReference type="NCBIfam" id="TIGR01554">
    <property type="entry name" value="major_cap_HK97"/>
    <property type="match status" value="1"/>
</dbReference>
<dbReference type="Pfam" id="PF05065">
    <property type="entry name" value="Phage_capsid"/>
    <property type="match status" value="1"/>
</dbReference>
<protein>
    <submittedName>
        <fullName evidence="3">Phage major capsid protein</fullName>
    </submittedName>
</protein>
<evidence type="ECO:0000313" key="3">
    <source>
        <dbReference type="EMBL" id="OTY82574.1"/>
    </source>
</evidence>
<dbReference type="SUPFAM" id="SSF56563">
    <property type="entry name" value="Major capsid protein gp5"/>
    <property type="match status" value="1"/>
</dbReference>
<proteinExistence type="predicted"/>
<dbReference type="EMBL" id="NFDT01000267">
    <property type="protein sequence ID" value="OTY82574.1"/>
    <property type="molecule type" value="Genomic_DNA"/>
</dbReference>
<reference evidence="3 4" key="1">
    <citation type="submission" date="2016-10" db="EMBL/GenBank/DDBJ databases">
        <title>Comparative genomics of Bacillus thuringiensis reveals a path to pathogens against multiple invertebrate hosts.</title>
        <authorList>
            <person name="Zheng J."/>
            <person name="Gao Q."/>
            <person name="Liu H."/>
            <person name="Peng D."/>
            <person name="Ruan L."/>
            <person name="Sun M."/>
        </authorList>
    </citation>
    <scope>NUCLEOTIDE SEQUENCE [LARGE SCALE GENOMIC DNA]</scope>
    <source>
        <strain evidence="3">BGSC 4I4</strain>
    </source>
</reference>
<feature type="domain" description="Phage capsid-like C-terminal" evidence="2">
    <location>
        <begin position="87"/>
        <end position="298"/>
    </location>
</feature>
<name>A0A9X6FGZ9_BACTU</name>
<accession>A0A9X6FGZ9</accession>
<dbReference type="Proteomes" id="UP000194882">
    <property type="component" value="Unassembled WGS sequence"/>
</dbReference>
<dbReference type="InterPro" id="IPR024455">
    <property type="entry name" value="Phage_capsid"/>
</dbReference>
<dbReference type="AlphaFoldDB" id="A0A9X6FGZ9"/>
<sequence length="382" mass="41792">MGKDLESKIENRQQLSEVLASGTPEQVDNALIQFAEGIQNEILQQASVQSSDQAILAARGGRVLTSQETKYYNQVIAGNSFAGTEALVPPTVIERVFEDLVQNHELLSQINFVNVGALTEWILKKGDIQTAFWGKLCAAHKELLDEGFETIKIEQYKLSAFMPVCKAMLDLGPVWLDRYVRTVLVESLKIALELAIVAGTGKDQPIGMMKDLDTVSGGVHADKAVTGSLENLSPYTLGNIMASLTRDGKRNPDNVMLVVNPVDYWAKVYGYTTRPNADGTYAYNVLPIPGKIVKSNAVPKGKLVAGMAKDYFLGLGGAQRLDVYDQTRAIEDEDLYIAKMYANGRADQNDSFLVYSIENMKEPTGCCDVATPEPETKAAKAK</sequence>
<organism evidence="3 4">
    <name type="scientific">Bacillus thuringiensis serovar subtoxicus</name>
    <dbReference type="NCBI Taxonomy" id="475791"/>
    <lineage>
        <taxon>Bacteria</taxon>
        <taxon>Bacillati</taxon>
        <taxon>Bacillota</taxon>
        <taxon>Bacilli</taxon>
        <taxon>Bacillales</taxon>
        <taxon>Bacillaceae</taxon>
        <taxon>Bacillus</taxon>
        <taxon>Bacillus cereus group</taxon>
    </lineage>
</organism>
<evidence type="ECO:0000313" key="4">
    <source>
        <dbReference type="Proteomes" id="UP000194882"/>
    </source>
</evidence>
<evidence type="ECO:0000259" key="2">
    <source>
        <dbReference type="Pfam" id="PF05065"/>
    </source>
</evidence>